<protein>
    <submittedName>
        <fullName evidence="1">Uncharacterized protein</fullName>
    </submittedName>
</protein>
<reference evidence="1" key="1">
    <citation type="submission" date="2023-08" db="EMBL/GenBank/DDBJ databases">
        <authorList>
            <person name="Alioto T."/>
            <person name="Alioto T."/>
            <person name="Gomez Garrido J."/>
        </authorList>
    </citation>
    <scope>NUCLEOTIDE SEQUENCE</scope>
</reference>
<evidence type="ECO:0000313" key="2">
    <source>
        <dbReference type="Proteomes" id="UP001162480"/>
    </source>
</evidence>
<sequence length="113" mass="13156">MHSIFVGLIQDRICPADCDSHDMEWAAILFTNGIHITLNHTLLSLRTKDMQSPYFDAGRPHTTKPSFNISIQYQYTFLQCFVCDILRKRSEYHLSSRIHNTKLLRIFGKICIP</sequence>
<dbReference type="Proteomes" id="UP001162480">
    <property type="component" value="Chromosome 18"/>
</dbReference>
<dbReference type="AlphaFoldDB" id="A0AA36BLQ8"/>
<keyword evidence="2" id="KW-1185">Reference proteome</keyword>
<evidence type="ECO:0000313" key="1">
    <source>
        <dbReference type="EMBL" id="CAI9735806.1"/>
    </source>
</evidence>
<name>A0AA36BLQ8_OCTVU</name>
<accession>A0AA36BLQ8</accession>
<gene>
    <name evidence="1" type="ORF">OCTVUL_1B025083</name>
</gene>
<dbReference type="EMBL" id="OX597831">
    <property type="protein sequence ID" value="CAI9735806.1"/>
    <property type="molecule type" value="Genomic_DNA"/>
</dbReference>
<proteinExistence type="predicted"/>
<organism evidence="1 2">
    <name type="scientific">Octopus vulgaris</name>
    <name type="common">Common octopus</name>
    <dbReference type="NCBI Taxonomy" id="6645"/>
    <lineage>
        <taxon>Eukaryota</taxon>
        <taxon>Metazoa</taxon>
        <taxon>Spiralia</taxon>
        <taxon>Lophotrochozoa</taxon>
        <taxon>Mollusca</taxon>
        <taxon>Cephalopoda</taxon>
        <taxon>Coleoidea</taxon>
        <taxon>Octopodiformes</taxon>
        <taxon>Octopoda</taxon>
        <taxon>Incirrata</taxon>
        <taxon>Octopodidae</taxon>
        <taxon>Octopus</taxon>
    </lineage>
</organism>